<protein>
    <submittedName>
        <fullName evidence="1">Unannotated protein</fullName>
    </submittedName>
</protein>
<sequence length="169" mass="17764">MLEHGLPAIPDQLGDGESVPVSWWSGPDTAAVLHLRRRPAEDDEPARTEVDVELFERRGEFWDTGPGGGAGGWEEAALTRIDVPADHADLSGAVGGTGLVALWGEVGSAAATVEVEQDGHVVRRPVVAPLGWVVVSTSARRPSTVRVRDAGGRVLLEQPAPPAGWGSSR</sequence>
<evidence type="ECO:0000313" key="1">
    <source>
        <dbReference type="EMBL" id="CAB4914833.1"/>
    </source>
</evidence>
<proteinExistence type="predicted"/>
<accession>A0A6J7HD62</accession>
<gene>
    <name evidence="1" type="ORF">UFOPK3609_01086</name>
</gene>
<organism evidence="1">
    <name type="scientific">freshwater metagenome</name>
    <dbReference type="NCBI Taxonomy" id="449393"/>
    <lineage>
        <taxon>unclassified sequences</taxon>
        <taxon>metagenomes</taxon>
        <taxon>ecological metagenomes</taxon>
    </lineage>
</organism>
<reference evidence="1" key="1">
    <citation type="submission" date="2020-05" db="EMBL/GenBank/DDBJ databases">
        <authorList>
            <person name="Chiriac C."/>
            <person name="Salcher M."/>
            <person name="Ghai R."/>
            <person name="Kavagutti S V."/>
        </authorList>
    </citation>
    <scope>NUCLEOTIDE SEQUENCE</scope>
</reference>
<dbReference type="EMBL" id="CAFBMQ010000163">
    <property type="protein sequence ID" value="CAB4914833.1"/>
    <property type="molecule type" value="Genomic_DNA"/>
</dbReference>
<name>A0A6J7HD62_9ZZZZ</name>
<dbReference type="AlphaFoldDB" id="A0A6J7HD62"/>